<sequence>MLRTIPVVFVSLMFTGLAHANPGQPDFMPALWGDGDLWGTKGTTTLPAPTPQNLQSFDPLYVVTNSNAPEGQLPVAEAAPGNQAYNGGRWFTHTVEWTADGFMHHGIVPVLTSYEELQYHQALGHLVVTPGSFPDGPPVYFQCPLLPVK</sequence>
<keyword evidence="1" id="KW-0732">Signal</keyword>
<dbReference type="OrthoDB" id="1494990at2"/>
<protein>
    <submittedName>
        <fullName evidence="2">Uncharacterized protein</fullName>
    </submittedName>
</protein>
<dbReference type="EMBL" id="FNNE01000006">
    <property type="protein sequence ID" value="SDX15114.1"/>
    <property type="molecule type" value="Genomic_DNA"/>
</dbReference>
<accession>A0A1H2ZE80</accession>
<evidence type="ECO:0000256" key="1">
    <source>
        <dbReference type="SAM" id="SignalP"/>
    </source>
</evidence>
<name>A0A1H2ZE80_9GAMM</name>
<feature type="chain" id="PRO_5011736610" evidence="1">
    <location>
        <begin position="21"/>
        <end position="149"/>
    </location>
</feature>
<dbReference type="Proteomes" id="UP000199675">
    <property type="component" value="Unassembled WGS sequence"/>
</dbReference>
<feature type="signal peptide" evidence="1">
    <location>
        <begin position="1"/>
        <end position="20"/>
    </location>
</feature>
<dbReference type="AlphaFoldDB" id="A0A1H2ZE80"/>
<evidence type="ECO:0000313" key="2">
    <source>
        <dbReference type="EMBL" id="SDX15114.1"/>
    </source>
</evidence>
<proteinExistence type="predicted"/>
<dbReference type="RefSeq" id="WP_091814035.1">
    <property type="nucleotide sequence ID" value="NZ_FNNE01000006.1"/>
</dbReference>
<reference evidence="2 3" key="1">
    <citation type="submission" date="2016-10" db="EMBL/GenBank/DDBJ databases">
        <authorList>
            <person name="de Groot N.N."/>
        </authorList>
    </citation>
    <scope>NUCLEOTIDE SEQUENCE [LARGE SCALE GENOMIC DNA]</scope>
    <source>
        <strain evidence="2 3">CGMCC 1.7059</strain>
    </source>
</reference>
<gene>
    <name evidence="2" type="ORF">SAMN04487960_106273</name>
</gene>
<keyword evidence="3" id="KW-1185">Reference proteome</keyword>
<organism evidence="2 3">
    <name type="scientific">Marinobacter mobilis</name>
    <dbReference type="NCBI Taxonomy" id="488533"/>
    <lineage>
        <taxon>Bacteria</taxon>
        <taxon>Pseudomonadati</taxon>
        <taxon>Pseudomonadota</taxon>
        <taxon>Gammaproteobacteria</taxon>
        <taxon>Pseudomonadales</taxon>
        <taxon>Marinobacteraceae</taxon>
        <taxon>Marinobacter</taxon>
    </lineage>
</organism>
<evidence type="ECO:0000313" key="3">
    <source>
        <dbReference type="Proteomes" id="UP000199675"/>
    </source>
</evidence>